<gene>
    <name evidence="1" type="ORF">Agub_g7056</name>
</gene>
<keyword evidence="2" id="KW-1185">Reference proteome</keyword>
<dbReference type="EMBL" id="BMAR01000010">
    <property type="protein sequence ID" value="GFR45646.1"/>
    <property type="molecule type" value="Genomic_DNA"/>
</dbReference>
<comment type="caution">
    <text evidence="1">The sequence shown here is derived from an EMBL/GenBank/DDBJ whole genome shotgun (WGS) entry which is preliminary data.</text>
</comment>
<reference evidence="1 2" key="1">
    <citation type="journal article" date="2021" name="Sci. Rep.">
        <title>Genome sequencing of the multicellular alga Astrephomene provides insights into convergent evolution of germ-soma differentiation.</title>
        <authorList>
            <person name="Yamashita S."/>
            <person name="Yamamoto K."/>
            <person name="Matsuzaki R."/>
            <person name="Suzuki S."/>
            <person name="Yamaguchi H."/>
            <person name="Hirooka S."/>
            <person name="Minakuchi Y."/>
            <person name="Miyagishima S."/>
            <person name="Kawachi M."/>
            <person name="Toyoda A."/>
            <person name="Nozaki H."/>
        </authorList>
    </citation>
    <scope>NUCLEOTIDE SEQUENCE [LARGE SCALE GENOMIC DNA]</scope>
    <source>
        <strain evidence="1 2">NIES-4017</strain>
    </source>
</reference>
<accession>A0AAD3DTP5</accession>
<organism evidence="1 2">
    <name type="scientific">Astrephomene gubernaculifera</name>
    <dbReference type="NCBI Taxonomy" id="47775"/>
    <lineage>
        <taxon>Eukaryota</taxon>
        <taxon>Viridiplantae</taxon>
        <taxon>Chlorophyta</taxon>
        <taxon>core chlorophytes</taxon>
        <taxon>Chlorophyceae</taxon>
        <taxon>CS clade</taxon>
        <taxon>Chlamydomonadales</taxon>
        <taxon>Astrephomenaceae</taxon>
        <taxon>Astrephomene</taxon>
    </lineage>
</organism>
<protein>
    <submittedName>
        <fullName evidence="1">Uncharacterized protein</fullName>
    </submittedName>
</protein>
<evidence type="ECO:0000313" key="2">
    <source>
        <dbReference type="Proteomes" id="UP001054857"/>
    </source>
</evidence>
<feature type="non-terminal residue" evidence="1">
    <location>
        <position position="1"/>
    </location>
</feature>
<sequence length="124" mass="13184">SSMYMTQCDTCSQIACADYIGAISSMCAEMPYMDGCDVYASWCAASSVWEQSTTVNSSSTGSSSVRSYCAGASVYGGSTSSSSIPSMLMFFHQRVPELLLFRSWLPKTTGQAVGSFFAITGMGM</sequence>
<name>A0AAD3DTP5_9CHLO</name>
<dbReference type="AlphaFoldDB" id="A0AAD3DTP5"/>
<feature type="non-terminal residue" evidence="1">
    <location>
        <position position="124"/>
    </location>
</feature>
<proteinExistence type="predicted"/>
<evidence type="ECO:0000313" key="1">
    <source>
        <dbReference type="EMBL" id="GFR45646.1"/>
    </source>
</evidence>
<dbReference type="Proteomes" id="UP001054857">
    <property type="component" value="Unassembled WGS sequence"/>
</dbReference>